<evidence type="ECO:0000256" key="2">
    <source>
        <dbReference type="ARBA" id="ARBA00022723"/>
    </source>
</evidence>
<dbReference type="InterPro" id="IPR023214">
    <property type="entry name" value="HAD_sf"/>
</dbReference>
<keyword evidence="3 5" id="KW-0378">Hydrolase</keyword>
<protein>
    <submittedName>
        <fullName evidence="5">HAD family hydrolase</fullName>
    </submittedName>
</protein>
<dbReference type="PANTHER" id="PTHR43344:SF13">
    <property type="entry name" value="PHOSPHATASE RV3661-RELATED"/>
    <property type="match status" value="1"/>
</dbReference>
<dbReference type="Gene3D" id="1.20.1440.100">
    <property type="entry name" value="SG protein - dephosphorylation function"/>
    <property type="match status" value="1"/>
</dbReference>
<comment type="similarity">
    <text evidence="1">Belongs to the HAD-like hydrolase superfamily. SerB family.</text>
</comment>
<dbReference type="NCBIfam" id="TIGR01490">
    <property type="entry name" value="HAD-SF-IB-hyp1"/>
    <property type="match status" value="1"/>
</dbReference>
<dbReference type="InterPro" id="IPR050582">
    <property type="entry name" value="HAD-like_SerB"/>
</dbReference>
<name>A0AB39PAV1_9ACTN</name>
<dbReference type="InterPro" id="IPR036412">
    <property type="entry name" value="HAD-like_sf"/>
</dbReference>
<keyword evidence="2" id="KW-0479">Metal-binding</keyword>
<dbReference type="EMBL" id="CP163435">
    <property type="protein sequence ID" value="XDQ27913.1"/>
    <property type="molecule type" value="Genomic_DNA"/>
</dbReference>
<keyword evidence="4" id="KW-0460">Magnesium</keyword>
<dbReference type="GO" id="GO:0016787">
    <property type="term" value="F:hydrolase activity"/>
    <property type="evidence" value="ECO:0007669"/>
    <property type="project" value="UniProtKB-KW"/>
</dbReference>
<accession>A0AB39PAV1</accession>
<dbReference type="AlphaFoldDB" id="A0AB39PAV1"/>
<organism evidence="5">
    <name type="scientific">Streptomyces sp. R21</name>
    <dbReference type="NCBI Taxonomy" id="3238627"/>
    <lineage>
        <taxon>Bacteria</taxon>
        <taxon>Bacillati</taxon>
        <taxon>Actinomycetota</taxon>
        <taxon>Actinomycetes</taxon>
        <taxon>Kitasatosporales</taxon>
        <taxon>Streptomycetaceae</taxon>
        <taxon>Streptomyces</taxon>
    </lineage>
</organism>
<dbReference type="Gene3D" id="3.40.50.1000">
    <property type="entry name" value="HAD superfamily/HAD-like"/>
    <property type="match status" value="1"/>
</dbReference>
<reference evidence="5" key="1">
    <citation type="submission" date="2024-07" db="EMBL/GenBank/DDBJ databases">
        <authorList>
            <person name="Yu S.T."/>
        </authorList>
    </citation>
    <scope>NUCLEOTIDE SEQUENCE</scope>
    <source>
        <strain evidence="5">R21</strain>
    </source>
</reference>
<dbReference type="NCBIfam" id="TIGR01488">
    <property type="entry name" value="HAD-SF-IB"/>
    <property type="match status" value="1"/>
</dbReference>
<evidence type="ECO:0000256" key="3">
    <source>
        <dbReference type="ARBA" id="ARBA00022801"/>
    </source>
</evidence>
<evidence type="ECO:0000313" key="5">
    <source>
        <dbReference type="EMBL" id="XDQ27913.1"/>
    </source>
</evidence>
<dbReference type="RefSeq" id="WP_369235452.1">
    <property type="nucleotide sequence ID" value="NZ_CP163435.1"/>
</dbReference>
<dbReference type="SUPFAM" id="SSF56784">
    <property type="entry name" value="HAD-like"/>
    <property type="match status" value="1"/>
</dbReference>
<proteinExistence type="inferred from homology"/>
<dbReference type="Pfam" id="PF12710">
    <property type="entry name" value="HAD"/>
    <property type="match status" value="1"/>
</dbReference>
<dbReference type="PANTHER" id="PTHR43344">
    <property type="entry name" value="PHOSPHOSERINE PHOSPHATASE"/>
    <property type="match status" value="1"/>
</dbReference>
<gene>
    <name evidence="5" type="ORF">AB5J56_25855</name>
</gene>
<evidence type="ECO:0000256" key="4">
    <source>
        <dbReference type="ARBA" id="ARBA00022842"/>
    </source>
</evidence>
<evidence type="ECO:0000256" key="1">
    <source>
        <dbReference type="ARBA" id="ARBA00009184"/>
    </source>
</evidence>
<dbReference type="InterPro" id="IPR006385">
    <property type="entry name" value="HAD_hydro_SerB1"/>
</dbReference>
<sequence>MSAGAASQAVFSDVDETLIRVKSMFRFLEFYLRSRGEPPATYDRLTSELRDAALRGAPRGEINRRYYRLYRGEEAKHLSHAGRRWFTTEWQERADGLYVPEVEEALAAHQKAGQPVVLVSGSFFACLDPIAEDVRADQVLGTRPVVRRGELTGEVLVPMIGATKGRAVRIAAALRGFDLARSSAYGDHISDVPMLEAVGRPVAVGDDEELTAHARRSGWSRMLTRAPRG</sequence>
<dbReference type="GO" id="GO:0046872">
    <property type="term" value="F:metal ion binding"/>
    <property type="evidence" value="ECO:0007669"/>
    <property type="project" value="UniProtKB-KW"/>
</dbReference>